<keyword evidence="1" id="KW-0472">Membrane</keyword>
<keyword evidence="3" id="KW-1185">Reference proteome</keyword>
<dbReference type="AlphaFoldDB" id="A0A4U1CBF2"/>
<organism evidence="2 3">
    <name type="scientific">Pedobacter cryophilus</name>
    <dbReference type="NCBI Taxonomy" id="2571271"/>
    <lineage>
        <taxon>Bacteria</taxon>
        <taxon>Pseudomonadati</taxon>
        <taxon>Bacteroidota</taxon>
        <taxon>Sphingobacteriia</taxon>
        <taxon>Sphingobacteriales</taxon>
        <taxon>Sphingobacteriaceae</taxon>
        <taxon>Pedobacter</taxon>
    </lineage>
</organism>
<dbReference type="OrthoDB" id="24355at2"/>
<gene>
    <name evidence="2" type="ORF">FA046_05160</name>
</gene>
<evidence type="ECO:0008006" key="4">
    <source>
        <dbReference type="Google" id="ProtNLM"/>
    </source>
</evidence>
<comment type="caution">
    <text evidence="2">The sequence shown here is derived from an EMBL/GenBank/DDBJ whole genome shotgun (WGS) entry which is preliminary data.</text>
</comment>
<reference evidence="2 3" key="1">
    <citation type="submission" date="2019-04" db="EMBL/GenBank/DDBJ databases">
        <title>Pedobacter sp. AR-3-17 sp. nov., isolated from Arctic soil.</title>
        <authorList>
            <person name="Dahal R.H."/>
            <person name="Kim D.-U."/>
        </authorList>
    </citation>
    <scope>NUCLEOTIDE SEQUENCE [LARGE SCALE GENOMIC DNA]</scope>
    <source>
        <strain evidence="2 3">AR-3-17</strain>
    </source>
</reference>
<dbReference type="RefSeq" id="WP_136825272.1">
    <property type="nucleotide sequence ID" value="NZ_SWBP01000001.1"/>
</dbReference>
<dbReference type="SUPFAM" id="SSF51905">
    <property type="entry name" value="FAD/NAD(P)-binding domain"/>
    <property type="match status" value="1"/>
</dbReference>
<dbReference type="EMBL" id="SWBP01000001">
    <property type="protein sequence ID" value="TKC01068.1"/>
    <property type="molecule type" value="Genomic_DNA"/>
</dbReference>
<evidence type="ECO:0000313" key="3">
    <source>
        <dbReference type="Proteomes" id="UP000308181"/>
    </source>
</evidence>
<evidence type="ECO:0000313" key="2">
    <source>
        <dbReference type="EMBL" id="TKC01068.1"/>
    </source>
</evidence>
<keyword evidence="1" id="KW-0812">Transmembrane</keyword>
<sequence length="398" mass="46283">MQNNFLNFYNHTIIGAGASGLWMAYSLFKHGLLKNKSLIIVEEDTQKTNDRTWCYWAKEDLFPSQLANKTWSYSHNSYSFSQKGSIFPYTYYHIRSQDFYQKMKAELEKCVNITWLYSSLQSYQTNDGVTVKTINASWQTDQLFLSALPNKEDVFSSNALKAYLNNYNNQPILLWQSFVGWRIKTEQPVFDQAKMTMMNFNIPQNGHTQFMYELPFSETEALVEMTRFGETKLAVAEAESILKKYVDTKDTTYQIEEVEIGAIPMTTHFDSKRKVLPQNESVIYLGTIAGAIKPTSGYGFKRMAKYADDLAFALSKNLPLPTHFRPWRFRLYDTLLLQILASEGERGKEVFETLFKTQSTPKILKFLDEETNIWEEIGIFSKLPIFLFLKSLVKYIFK</sequence>
<keyword evidence="1" id="KW-1133">Transmembrane helix</keyword>
<dbReference type="Gene3D" id="3.50.50.60">
    <property type="entry name" value="FAD/NAD(P)-binding domain"/>
    <property type="match status" value="1"/>
</dbReference>
<name>A0A4U1CBF2_9SPHI</name>
<protein>
    <recommendedName>
        <fullName evidence="4">Lycopene cyclase</fullName>
    </recommendedName>
</protein>
<evidence type="ECO:0000256" key="1">
    <source>
        <dbReference type="SAM" id="Phobius"/>
    </source>
</evidence>
<dbReference type="Pfam" id="PF05834">
    <property type="entry name" value="Lycopene_cycl"/>
    <property type="match status" value="1"/>
</dbReference>
<dbReference type="Proteomes" id="UP000308181">
    <property type="component" value="Unassembled WGS sequence"/>
</dbReference>
<feature type="transmembrane region" description="Helical" evidence="1">
    <location>
        <begin position="6"/>
        <end position="28"/>
    </location>
</feature>
<proteinExistence type="predicted"/>
<accession>A0A4U1CBF2</accession>
<dbReference type="InterPro" id="IPR036188">
    <property type="entry name" value="FAD/NAD-bd_sf"/>
</dbReference>